<sequence length="103" mass="11334">MASTPKKKPTPKKTPKSITVNEGDLVLVTWMDACATVGWEDHRSAILKPAHCRSVGWVAKAADPDKMLILYADMAHEDKEDHDSNRRIAIPAGWITGITKVKA</sequence>
<proteinExistence type="predicted"/>
<evidence type="ECO:0000313" key="2">
    <source>
        <dbReference type="EMBL" id="CAB4182516.1"/>
    </source>
</evidence>
<dbReference type="EMBL" id="LR797040">
    <property type="protein sequence ID" value="CAB4182516.1"/>
    <property type="molecule type" value="Genomic_DNA"/>
</dbReference>
<dbReference type="EMBL" id="LR798386">
    <property type="protein sequence ID" value="CAB5228262.1"/>
    <property type="molecule type" value="Genomic_DNA"/>
</dbReference>
<organism evidence="1">
    <name type="scientific">uncultured Caudovirales phage</name>
    <dbReference type="NCBI Taxonomy" id="2100421"/>
    <lineage>
        <taxon>Viruses</taxon>
        <taxon>Duplodnaviria</taxon>
        <taxon>Heunggongvirae</taxon>
        <taxon>Uroviricota</taxon>
        <taxon>Caudoviricetes</taxon>
        <taxon>Peduoviridae</taxon>
        <taxon>Maltschvirus</taxon>
        <taxon>Maltschvirus maltsch</taxon>
    </lineage>
</organism>
<reference evidence="1" key="1">
    <citation type="submission" date="2020-05" db="EMBL/GenBank/DDBJ databases">
        <authorList>
            <person name="Chiriac C."/>
            <person name="Salcher M."/>
            <person name="Ghai R."/>
            <person name="Kavagutti S V."/>
        </authorList>
    </citation>
    <scope>NUCLEOTIDE SEQUENCE</scope>
</reference>
<name>A0A6J5PJ72_9CAUD</name>
<dbReference type="EMBL" id="LR796849">
    <property type="protein sequence ID" value="CAB4170026.1"/>
    <property type="molecule type" value="Genomic_DNA"/>
</dbReference>
<evidence type="ECO:0000313" key="1">
    <source>
        <dbReference type="EMBL" id="CAB4170026.1"/>
    </source>
</evidence>
<protein>
    <submittedName>
        <fullName evidence="1">Uncharacterized protein</fullName>
    </submittedName>
</protein>
<gene>
    <name evidence="2" type="ORF">UFOVP1087_9</name>
    <name evidence="3" type="ORF">UFOVP1534_37</name>
    <name evidence="1" type="ORF">UFOVP910_24</name>
</gene>
<accession>A0A6J5PJ72</accession>
<evidence type="ECO:0000313" key="3">
    <source>
        <dbReference type="EMBL" id="CAB5228262.1"/>
    </source>
</evidence>